<sequence length="98" mass="10880">MHEPHLVLGKAGAALEAALGTLTRRAREVLRLTRLLDPGEAQTVSGRYSITRKHLKPQPLPGHKRQPRIAVVRGEGQRRPLRGPRHAADQPTQLRHDG</sequence>
<proteinExistence type="predicted"/>
<evidence type="ECO:0000313" key="2">
    <source>
        <dbReference type="EMBL" id="ALO65950.1"/>
    </source>
</evidence>
<dbReference type="AlphaFoldDB" id="A0A0S2LX05"/>
<evidence type="ECO:0000256" key="1">
    <source>
        <dbReference type="SAM" id="MobiDB-lite"/>
    </source>
</evidence>
<dbReference type="EMBL" id="CP013200">
    <property type="protein sequence ID" value="ALO65950.1"/>
    <property type="molecule type" value="Genomic_DNA"/>
</dbReference>
<reference evidence="2 3" key="2">
    <citation type="journal article" date="2016" name="J. Biotechnol.">
        <title>Complete genome sequence of Arthrobacter alpinus ERGS4:06, a yellow pigmented bacterium tolerant to cold and radiations isolated from Sikkim Himalaya.</title>
        <authorList>
            <person name="Kumar R."/>
            <person name="Singh D."/>
            <person name="Swarnkar M.K."/>
            <person name="Singh A.K."/>
            <person name="Kumar S."/>
        </authorList>
    </citation>
    <scope>NUCLEOTIDE SEQUENCE [LARGE SCALE GENOMIC DNA]</scope>
    <source>
        <strain evidence="2 3">ERGS4:06</strain>
    </source>
</reference>
<name>A0A0S2LX05_9MICC</name>
<evidence type="ECO:0000313" key="3">
    <source>
        <dbReference type="Proteomes" id="UP000059574"/>
    </source>
</evidence>
<organism evidence="2 3">
    <name type="scientific">Arthrobacter alpinus</name>
    <dbReference type="NCBI Taxonomy" id="656366"/>
    <lineage>
        <taxon>Bacteria</taxon>
        <taxon>Bacillati</taxon>
        <taxon>Actinomycetota</taxon>
        <taxon>Actinomycetes</taxon>
        <taxon>Micrococcales</taxon>
        <taxon>Micrococcaceae</taxon>
        <taxon>Arthrobacter</taxon>
    </lineage>
</organism>
<reference evidence="3" key="1">
    <citation type="submission" date="2015-11" db="EMBL/GenBank/DDBJ databases">
        <authorList>
            <person name="Kumar R."/>
            <person name="Singh D."/>
            <person name="Swarnkar M.K."/>
            <person name="Singh A.K."/>
            <person name="Kumar S."/>
        </authorList>
    </citation>
    <scope>NUCLEOTIDE SEQUENCE [LARGE SCALE GENOMIC DNA]</scope>
    <source>
        <strain evidence="3">ERGS4:06</strain>
    </source>
</reference>
<protein>
    <submittedName>
        <fullName evidence="2">Uncharacterized protein</fullName>
    </submittedName>
</protein>
<gene>
    <name evidence="2" type="ORF">AS189_04895</name>
</gene>
<feature type="compositionally biased region" description="Basic residues" evidence="1">
    <location>
        <begin position="50"/>
        <end position="67"/>
    </location>
</feature>
<dbReference type="Proteomes" id="UP000059574">
    <property type="component" value="Chromosome"/>
</dbReference>
<feature type="region of interest" description="Disordered" evidence="1">
    <location>
        <begin position="49"/>
        <end position="98"/>
    </location>
</feature>
<accession>A0A0S2LX05</accession>